<organism evidence="1 2">
    <name type="scientific">Paxillus rubicundulus Ve08.2h10</name>
    <dbReference type="NCBI Taxonomy" id="930991"/>
    <lineage>
        <taxon>Eukaryota</taxon>
        <taxon>Fungi</taxon>
        <taxon>Dikarya</taxon>
        <taxon>Basidiomycota</taxon>
        <taxon>Agaricomycotina</taxon>
        <taxon>Agaricomycetes</taxon>
        <taxon>Agaricomycetidae</taxon>
        <taxon>Boletales</taxon>
        <taxon>Paxilineae</taxon>
        <taxon>Paxillaceae</taxon>
        <taxon>Paxillus</taxon>
    </lineage>
</organism>
<accession>A0A0D0DQH3</accession>
<dbReference type="EMBL" id="KN825092">
    <property type="protein sequence ID" value="KIK94658.1"/>
    <property type="molecule type" value="Genomic_DNA"/>
</dbReference>
<reference evidence="2" key="2">
    <citation type="submission" date="2015-01" db="EMBL/GenBank/DDBJ databases">
        <title>Evolutionary Origins and Diversification of the Mycorrhizal Mutualists.</title>
        <authorList>
            <consortium name="DOE Joint Genome Institute"/>
            <consortium name="Mycorrhizal Genomics Consortium"/>
            <person name="Kohler A."/>
            <person name="Kuo A."/>
            <person name="Nagy L.G."/>
            <person name="Floudas D."/>
            <person name="Copeland A."/>
            <person name="Barry K.W."/>
            <person name="Cichocki N."/>
            <person name="Veneault-Fourrey C."/>
            <person name="LaButti K."/>
            <person name="Lindquist E.A."/>
            <person name="Lipzen A."/>
            <person name="Lundell T."/>
            <person name="Morin E."/>
            <person name="Murat C."/>
            <person name="Riley R."/>
            <person name="Ohm R."/>
            <person name="Sun H."/>
            <person name="Tunlid A."/>
            <person name="Henrissat B."/>
            <person name="Grigoriev I.V."/>
            <person name="Hibbett D.S."/>
            <person name="Martin F."/>
        </authorList>
    </citation>
    <scope>NUCLEOTIDE SEQUENCE [LARGE SCALE GENOMIC DNA]</scope>
    <source>
        <strain evidence="2">Ve08.2h10</strain>
    </source>
</reference>
<protein>
    <submittedName>
        <fullName evidence="1">Uncharacterized protein</fullName>
    </submittedName>
</protein>
<evidence type="ECO:0000313" key="1">
    <source>
        <dbReference type="EMBL" id="KIK94658.1"/>
    </source>
</evidence>
<name>A0A0D0DQH3_9AGAM</name>
<gene>
    <name evidence="1" type="ORF">PAXRUDRAFT_435043</name>
</gene>
<sequence length="137" mass="15241">MLAVWNCNAIENELDLEQACLSQMVNLQSALEDTAPIVHEVTTKLGAFASVWAAIAADIRQIAHSSQSCSESETSHVLFTRRVEMLEAMYQCLSDALRYYQVTVRMPDGSAGPDKELGMGFYNMCMWRVFGRTPAKA</sequence>
<dbReference type="AlphaFoldDB" id="A0A0D0DQH3"/>
<proteinExistence type="predicted"/>
<reference evidence="1 2" key="1">
    <citation type="submission" date="2014-04" db="EMBL/GenBank/DDBJ databases">
        <authorList>
            <consortium name="DOE Joint Genome Institute"/>
            <person name="Kuo A."/>
            <person name="Kohler A."/>
            <person name="Jargeat P."/>
            <person name="Nagy L.G."/>
            <person name="Floudas D."/>
            <person name="Copeland A."/>
            <person name="Barry K.W."/>
            <person name="Cichocki N."/>
            <person name="Veneault-Fourrey C."/>
            <person name="LaButti K."/>
            <person name="Lindquist E.A."/>
            <person name="Lipzen A."/>
            <person name="Lundell T."/>
            <person name="Morin E."/>
            <person name="Murat C."/>
            <person name="Sun H."/>
            <person name="Tunlid A."/>
            <person name="Henrissat B."/>
            <person name="Grigoriev I.V."/>
            <person name="Hibbett D.S."/>
            <person name="Martin F."/>
            <person name="Nordberg H.P."/>
            <person name="Cantor M.N."/>
            <person name="Hua S.X."/>
        </authorList>
    </citation>
    <scope>NUCLEOTIDE SEQUENCE [LARGE SCALE GENOMIC DNA]</scope>
    <source>
        <strain evidence="1 2">Ve08.2h10</strain>
    </source>
</reference>
<dbReference type="OrthoDB" id="3198211at2759"/>
<dbReference type="InParanoid" id="A0A0D0DQH3"/>
<evidence type="ECO:0000313" key="2">
    <source>
        <dbReference type="Proteomes" id="UP000054538"/>
    </source>
</evidence>
<dbReference type="Proteomes" id="UP000054538">
    <property type="component" value="Unassembled WGS sequence"/>
</dbReference>
<keyword evidence="2" id="KW-1185">Reference proteome</keyword>
<dbReference type="HOGENOM" id="CLU_146854_0_0_1"/>